<gene>
    <name evidence="2" type="ORF">FRC53_04350</name>
</gene>
<keyword evidence="3" id="KW-1185">Reference proteome</keyword>
<dbReference type="AlphaFoldDB" id="A0A6L5GS46"/>
<keyword evidence="1" id="KW-0472">Membrane</keyword>
<feature type="transmembrane region" description="Helical" evidence="1">
    <location>
        <begin position="71"/>
        <end position="91"/>
    </location>
</feature>
<feature type="transmembrane region" description="Helical" evidence="1">
    <location>
        <begin position="166"/>
        <end position="185"/>
    </location>
</feature>
<evidence type="ECO:0000256" key="1">
    <source>
        <dbReference type="SAM" id="Phobius"/>
    </source>
</evidence>
<feature type="transmembrane region" description="Helical" evidence="1">
    <location>
        <begin position="12"/>
        <end position="30"/>
    </location>
</feature>
<comment type="caution">
    <text evidence="2">The sequence shown here is derived from an EMBL/GenBank/DDBJ whole genome shotgun (WGS) entry which is preliminary data.</text>
</comment>
<accession>A0A6L5GS46</accession>
<feature type="transmembrane region" description="Helical" evidence="1">
    <location>
        <begin position="143"/>
        <end position="160"/>
    </location>
</feature>
<keyword evidence="1" id="KW-0812">Transmembrane</keyword>
<proteinExistence type="predicted"/>
<organism evidence="2 3">
    <name type="scientific">Candidatus Pseudoramibacter fermentans</name>
    <dbReference type="NCBI Taxonomy" id="2594427"/>
    <lineage>
        <taxon>Bacteria</taxon>
        <taxon>Bacillati</taxon>
        <taxon>Bacillota</taxon>
        <taxon>Clostridia</taxon>
        <taxon>Eubacteriales</taxon>
        <taxon>Eubacteriaceae</taxon>
        <taxon>Pseudoramibacter</taxon>
    </lineage>
</organism>
<dbReference type="Proteomes" id="UP000473648">
    <property type="component" value="Unassembled WGS sequence"/>
</dbReference>
<name>A0A6L5GS46_9FIRM</name>
<reference evidence="2" key="1">
    <citation type="journal article" date="2020" name="Appl. Environ. Microbiol.">
        <title>Medium-Chain Fatty Acid Synthesis by 'Candidatus Weimeria bifida' gen. nov., sp. nov., and 'Candidatus Pseudoramibacter fermentans' sp. nov.</title>
        <authorList>
            <person name="Scarborough M.J."/>
            <person name="Myers K.S."/>
            <person name="Donohue T.J."/>
            <person name="Noguera D.R."/>
        </authorList>
    </citation>
    <scope>NUCLEOTIDE SEQUENCE</scope>
    <source>
        <strain evidence="2">EUB1.1</strain>
    </source>
</reference>
<feature type="transmembrane region" description="Helical" evidence="1">
    <location>
        <begin position="36"/>
        <end position="59"/>
    </location>
</feature>
<sequence>MPKGVLVGESIFDIAYLLFAFITSGIFFSHGADPVFFWYGWLTFILGAGDAFHLVPRVVHHLRGDSERGQWWLNLGLIVSSLTMTVFYIILVRIWTLLFDPTSISSVFMLLVALFSFIRLALCAFPQNKWFAGGDIKWSFARNLAFLVLGGLVAFLYASIGNTGGYGLWKMAVAIVISFACYLPVTIWAKTKPAVGMLMIPKTLAYIWMIAMGLALLNV</sequence>
<evidence type="ECO:0000313" key="2">
    <source>
        <dbReference type="EMBL" id="MQM72650.1"/>
    </source>
</evidence>
<evidence type="ECO:0000313" key="3">
    <source>
        <dbReference type="Proteomes" id="UP000473648"/>
    </source>
</evidence>
<protein>
    <submittedName>
        <fullName evidence="2">Uncharacterized protein</fullName>
    </submittedName>
</protein>
<keyword evidence="1" id="KW-1133">Transmembrane helix</keyword>
<feature type="transmembrane region" description="Helical" evidence="1">
    <location>
        <begin position="197"/>
        <end position="217"/>
    </location>
</feature>
<feature type="transmembrane region" description="Helical" evidence="1">
    <location>
        <begin position="103"/>
        <end position="122"/>
    </location>
</feature>
<dbReference type="EMBL" id="VOGB01000004">
    <property type="protein sequence ID" value="MQM72650.1"/>
    <property type="molecule type" value="Genomic_DNA"/>
</dbReference>